<dbReference type="CDD" id="cd02510">
    <property type="entry name" value="pp-GalNAc-T"/>
    <property type="match status" value="1"/>
</dbReference>
<keyword evidence="15" id="KW-1185">Reference proteome</keyword>
<dbReference type="AlphaFoldDB" id="A0A3B5M4A4"/>
<dbReference type="GO" id="GO:0000139">
    <property type="term" value="C:Golgi membrane"/>
    <property type="evidence" value="ECO:0007669"/>
    <property type="project" value="UniProtKB-SubCell"/>
</dbReference>
<evidence type="ECO:0000256" key="1">
    <source>
        <dbReference type="ARBA" id="ARBA00001936"/>
    </source>
</evidence>
<comment type="similarity">
    <text evidence="3 11">Belongs to the glycosyltransferase 2 family. GalNAc-T subfamily.</text>
</comment>
<dbReference type="GO" id="GO:0006493">
    <property type="term" value="P:protein O-linked glycosylation"/>
    <property type="evidence" value="ECO:0007669"/>
    <property type="project" value="TreeGrafter"/>
</dbReference>
<feature type="signal peptide" evidence="12">
    <location>
        <begin position="1"/>
        <end position="18"/>
    </location>
</feature>
<keyword evidence="7" id="KW-0472">Membrane</keyword>
<feature type="domain" description="Glycosyltransferase 2-like" evidence="13">
    <location>
        <begin position="131"/>
        <end position="263"/>
    </location>
</feature>
<dbReference type="InterPro" id="IPR045885">
    <property type="entry name" value="GalNAc-T"/>
</dbReference>
<dbReference type="EC" id="2.4.1.-" evidence="11"/>
<keyword evidence="11" id="KW-0333">Golgi apparatus</keyword>
<name>A0A3B5M4A4_9TELE</name>
<dbReference type="SUPFAM" id="SSF53448">
    <property type="entry name" value="Nucleotide-diphospho-sugar transferases"/>
    <property type="match status" value="1"/>
</dbReference>
<evidence type="ECO:0000259" key="13">
    <source>
        <dbReference type="Pfam" id="PF00535"/>
    </source>
</evidence>
<evidence type="ECO:0000256" key="7">
    <source>
        <dbReference type="ARBA" id="ARBA00023136"/>
    </source>
</evidence>
<keyword evidence="11" id="KW-0328">Glycosyltransferase</keyword>
<evidence type="ECO:0000256" key="8">
    <source>
        <dbReference type="ARBA" id="ARBA00023157"/>
    </source>
</evidence>
<evidence type="ECO:0000256" key="6">
    <source>
        <dbReference type="ARBA" id="ARBA00022989"/>
    </source>
</evidence>
<reference evidence="14" key="2">
    <citation type="submission" date="2025-09" db="UniProtKB">
        <authorList>
            <consortium name="Ensembl"/>
        </authorList>
    </citation>
    <scope>IDENTIFICATION</scope>
</reference>
<evidence type="ECO:0000256" key="11">
    <source>
        <dbReference type="RuleBase" id="RU361242"/>
    </source>
</evidence>
<keyword evidence="4" id="KW-0812">Transmembrane</keyword>
<proteinExistence type="inferred from homology"/>
<evidence type="ECO:0000313" key="15">
    <source>
        <dbReference type="Proteomes" id="UP000261380"/>
    </source>
</evidence>
<dbReference type="Ensembl" id="ENSXCOT00000018518.1">
    <property type="protein sequence ID" value="ENSXCOP00000018287.1"/>
    <property type="gene ID" value="ENSXCOG00000013773.1"/>
</dbReference>
<evidence type="ECO:0000256" key="2">
    <source>
        <dbReference type="ARBA" id="ARBA00004606"/>
    </source>
</evidence>
<dbReference type="GO" id="GO:0004653">
    <property type="term" value="F:polypeptide N-acetylgalactosaminyltransferase activity"/>
    <property type="evidence" value="ECO:0007669"/>
    <property type="project" value="TreeGrafter"/>
</dbReference>
<dbReference type="UniPathway" id="UPA00378"/>
<keyword evidence="6" id="KW-1133">Transmembrane helix</keyword>
<keyword evidence="11" id="KW-0808">Transferase</keyword>
<evidence type="ECO:0000256" key="3">
    <source>
        <dbReference type="ARBA" id="ARBA00005680"/>
    </source>
</evidence>
<evidence type="ECO:0000256" key="12">
    <source>
        <dbReference type="SAM" id="SignalP"/>
    </source>
</evidence>
<dbReference type="PANTHER" id="PTHR11675:SF50">
    <property type="entry name" value="POLYPEPTIDE N-ACETYLGALACTOSAMINYLTRANSFERASE 8-RELATED"/>
    <property type="match status" value="1"/>
</dbReference>
<evidence type="ECO:0000256" key="5">
    <source>
        <dbReference type="ARBA" id="ARBA00022968"/>
    </source>
</evidence>
<evidence type="ECO:0000313" key="14">
    <source>
        <dbReference type="Ensembl" id="ENSXCOP00000018287.1"/>
    </source>
</evidence>
<feature type="chain" id="PRO_5017397250" description="Polypeptide N-acetylgalactosaminyltransferase" evidence="12">
    <location>
        <begin position="19"/>
        <end position="567"/>
    </location>
</feature>
<reference evidence="14" key="1">
    <citation type="submission" date="2025-08" db="UniProtKB">
        <authorList>
            <consortium name="Ensembl"/>
        </authorList>
    </citation>
    <scope>IDENTIFICATION</scope>
</reference>
<sequence length="567" mass="64594">MRSGWVKGLLMVFVVASALVYLSSIQTEFHSHSERLQRAQHDDSIRGQGVIRRMDRMEEDISRLSEYTSLKFDKWGDDLSEEEQKEAEGLFQQYGYNGFLSDRLPLNRDIPDTRPPRCAEKQYPENLPSLSVILIYLDEALSVIKRAIRSIIDKTPARLLREIILVDDHSSNEDLLDKLDLYVSSIHEERPGLVKKIRHSEQLGLTQARLSGWKAAVGDVVAILDAHIEVHVQWAEPLLARIKEDRTVILTPVFDKVNFDDLTVIPYRTNGDGFDWALWCLYEGLRPEWYALKDESQPAKSPSIMGILVADWTFFGEIGSLDGGMKIYGGENVELGIRVWLCGGSIEVIPCSKIAHIERFSKPYAPDLSPVMRRNALRVAEVWMDDYKYNVEVAWNLPVGNHGIDIGDVSERKKLRERLKCKPFQWYLDNVYPMLEPLQDLLSYGALINALRPDQCVDQGPVPGSTPILYGCHFFSPQVTISSSQHSDFCFLLDFVFLSLSTVITSLTENFTLGGQIQNRDTKRCLEVAMGDMGFRLVVQQCSGQRWKIQHMIIAHKQHINSEKPVL</sequence>
<comment type="subcellular location">
    <subcellularLocation>
        <location evidence="10">Endomembrane system</location>
        <topology evidence="10">Single-pass membrane protein</topology>
    </subcellularLocation>
    <subcellularLocation>
        <location evidence="11">Golgi apparatus membrane</location>
        <topology evidence="11">Single-pass type II membrane protein</topology>
    </subcellularLocation>
    <subcellularLocation>
        <location evidence="2">Membrane</location>
        <topology evidence="2">Single-pass type II membrane protein</topology>
    </subcellularLocation>
</comment>
<keyword evidence="8 11" id="KW-1015">Disulfide bond</keyword>
<keyword evidence="12" id="KW-0732">Signal</keyword>
<comment type="pathway">
    <text evidence="11">Protein modification; protein glycosylation.</text>
</comment>
<dbReference type="InterPro" id="IPR029044">
    <property type="entry name" value="Nucleotide-diphossugar_trans"/>
</dbReference>
<comment type="cofactor">
    <cofactor evidence="1 11">
        <name>Mn(2+)</name>
        <dbReference type="ChEBI" id="CHEBI:29035"/>
    </cofactor>
</comment>
<keyword evidence="5" id="KW-0735">Signal-anchor</keyword>
<dbReference type="FunFam" id="3.90.550.10:FF:000192">
    <property type="entry name" value="Polypeptide N-acetylgalactosaminyltransferase 9"/>
    <property type="match status" value="1"/>
</dbReference>
<evidence type="ECO:0000256" key="4">
    <source>
        <dbReference type="ARBA" id="ARBA00022692"/>
    </source>
</evidence>
<dbReference type="PANTHER" id="PTHR11675">
    <property type="entry name" value="N-ACETYLGALACTOSAMINYLTRANSFERASE"/>
    <property type="match status" value="1"/>
</dbReference>
<dbReference type="Gene3D" id="3.90.550.10">
    <property type="entry name" value="Spore Coat Polysaccharide Biosynthesis Protein SpsA, Chain A"/>
    <property type="match status" value="1"/>
</dbReference>
<dbReference type="GeneTree" id="ENSGT00940000160161"/>
<organism evidence="14 15">
    <name type="scientific">Xiphophorus couchianus</name>
    <name type="common">Monterrey platyfish</name>
    <dbReference type="NCBI Taxonomy" id="32473"/>
    <lineage>
        <taxon>Eukaryota</taxon>
        <taxon>Metazoa</taxon>
        <taxon>Chordata</taxon>
        <taxon>Craniata</taxon>
        <taxon>Vertebrata</taxon>
        <taxon>Euteleostomi</taxon>
        <taxon>Actinopterygii</taxon>
        <taxon>Neopterygii</taxon>
        <taxon>Teleostei</taxon>
        <taxon>Neoteleostei</taxon>
        <taxon>Acanthomorphata</taxon>
        <taxon>Ovalentaria</taxon>
        <taxon>Atherinomorphae</taxon>
        <taxon>Cyprinodontiformes</taxon>
        <taxon>Poeciliidae</taxon>
        <taxon>Poeciliinae</taxon>
        <taxon>Xiphophorus</taxon>
    </lineage>
</organism>
<dbReference type="Proteomes" id="UP000261380">
    <property type="component" value="Unplaced"/>
</dbReference>
<dbReference type="InterPro" id="IPR001173">
    <property type="entry name" value="Glyco_trans_2-like"/>
</dbReference>
<dbReference type="GO" id="GO:0030246">
    <property type="term" value="F:carbohydrate binding"/>
    <property type="evidence" value="ECO:0007669"/>
    <property type="project" value="UniProtKB-KW"/>
</dbReference>
<keyword evidence="11" id="KW-0430">Lectin</keyword>
<keyword evidence="9 11" id="KW-0464">Manganese</keyword>
<evidence type="ECO:0000256" key="10">
    <source>
        <dbReference type="ARBA" id="ARBA00037847"/>
    </source>
</evidence>
<dbReference type="Pfam" id="PF00535">
    <property type="entry name" value="Glycos_transf_2"/>
    <property type="match status" value="1"/>
</dbReference>
<accession>A0A3B5M4A4</accession>
<dbReference type="SUPFAM" id="SSF50370">
    <property type="entry name" value="Ricin B-like lectins"/>
    <property type="match status" value="1"/>
</dbReference>
<evidence type="ECO:0000256" key="9">
    <source>
        <dbReference type="ARBA" id="ARBA00023211"/>
    </source>
</evidence>
<protein>
    <recommendedName>
        <fullName evidence="11">Polypeptide N-acetylgalactosaminyltransferase</fullName>
        <ecNumber evidence="11">2.4.1.-</ecNumber>
    </recommendedName>
    <alternativeName>
        <fullName evidence="11">Protein-UDP acetylgalactosaminyltransferase</fullName>
    </alternativeName>
</protein>
<dbReference type="InterPro" id="IPR035992">
    <property type="entry name" value="Ricin_B-like_lectins"/>
</dbReference>